<dbReference type="PANTHER" id="PTHR12149">
    <property type="entry name" value="FRUCTOSAMINE 3 KINASE-RELATED PROTEIN"/>
    <property type="match status" value="1"/>
</dbReference>
<dbReference type="AlphaFoldDB" id="A0A6N9H6W1"/>
<dbReference type="InterPro" id="IPR011009">
    <property type="entry name" value="Kinase-like_dom_sf"/>
</dbReference>
<dbReference type="PANTHER" id="PTHR12149:SF8">
    <property type="entry name" value="PROTEIN-RIBULOSAMINE 3-KINASE"/>
    <property type="match status" value="1"/>
</dbReference>
<keyword evidence="3" id="KW-1185">Reference proteome</keyword>
<comment type="similarity">
    <text evidence="1">Belongs to the fructosamine kinase family.</text>
</comment>
<dbReference type="Gene3D" id="1.10.510.10">
    <property type="entry name" value="Transferase(Phosphotransferase) domain 1"/>
    <property type="match status" value="1"/>
</dbReference>
<proteinExistence type="inferred from homology"/>
<protein>
    <submittedName>
        <fullName evidence="2">Phosphotransferase</fullName>
    </submittedName>
</protein>
<evidence type="ECO:0000313" key="2">
    <source>
        <dbReference type="EMBL" id="MYM19496.1"/>
    </source>
</evidence>
<gene>
    <name evidence="2" type="ORF">GSY69_05815</name>
</gene>
<reference evidence="2 3" key="1">
    <citation type="submission" date="2020-01" db="EMBL/GenBank/DDBJ databases">
        <authorList>
            <person name="Deng T."/>
        </authorList>
    </citation>
    <scope>NUCLEOTIDE SEQUENCE [LARGE SCALE GENOMIC DNA]</scope>
    <source>
        <strain evidence="2 3">5221</strain>
    </source>
</reference>
<keyword evidence="1 2" id="KW-0808">Transferase</keyword>
<dbReference type="Gene3D" id="1.20.1270.240">
    <property type="match status" value="1"/>
</dbReference>
<dbReference type="EMBL" id="WWEQ01000017">
    <property type="protein sequence ID" value="MYM19496.1"/>
    <property type="molecule type" value="Genomic_DNA"/>
</dbReference>
<dbReference type="SUPFAM" id="SSF56112">
    <property type="entry name" value="Protein kinase-like (PK-like)"/>
    <property type="match status" value="1"/>
</dbReference>
<dbReference type="Gene3D" id="3.30.200.20">
    <property type="entry name" value="Phosphorylase Kinase, domain 1"/>
    <property type="match status" value="1"/>
</dbReference>
<dbReference type="Pfam" id="PF03881">
    <property type="entry name" value="Fructosamin_kin"/>
    <property type="match status" value="1"/>
</dbReference>
<organism evidence="2 3">
    <name type="scientific">Brevibacterium rongguiense</name>
    <dbReference type="NCBI Taxonomy" id="2695267"/>
    <lineage>
        <taxon>Bacteria</taxon>
        <taxon>Bacillati</taxon>
        <taxon>Actinomycetota</taxon>
        <taxon>Actinomycetes</taxon>
        <taxon>Micrococcales</taxon>
        <taxon>Brevibacteriaceae</taxon>
        <taxon>Brevibacterium</taxon>
    </lineage>
</organism>
<dbReference type="RefSeq" id="WP_160952926.1">
    <property type="nucleotide sequence ID" value="NZ_WWEQ01000017.1"/>
</dbReference>
<sequence length="262" mass="27051">MEEYAKESPAAPPGFFAAEAAGLAWLAAPAAVPVVGVLDVREDRLLLERLEAVPPTAAAARAFGRGLAALHAAGAEAFGAAPSERLWFGPLDAPFEVSVAHRGDFRTYWAQDRLAPLAAATADALDAAGRRAVEEALAAVRAGAFDGIAGGPAEAPSRVHGDLWAGNVLFAAGGATLIDPSAHGGHRLEDLALLALFGAPHLEEIFAGYEAAAGLPSGWRQDLPAHLFFALLAHVRLFGGGYARQAVRTAEAIVARARALGF</sequence>
<dbReference type="PIRSF" id="PIRSF006221">
    <property type="entry name" value="Ketosamine-3-kinase"/>
    <property type="match status" value="1"/>
</dbReference>
<comment type="caution">
    <text evidence="2">The sequence shown here is derived from an EMBL/GenBank/DDBJ whole genome shotgun (WGS) entry which is preliminary data.</text>
</comment>
<dbReference type="Proteomes" id="UP000469215">
    <property type="component" value="Unassembled WGS sequence"/>
</dbReference>
<name>A0A6N9H6W1_9MICO</name>
<evidence type="ECO:0000313" key="3">
    <source>
        <dbReference type="Proteomes" id="UP000469215"/>
    </source>
</evidence>
<accession>A0A6N9H6W1</accession>
<evidence type="ECO:0000256" key="1">
    <source>
        <dbReference type="PIRNR" id="PIRNR006221"/>
    </source>
</evidence>
<keyword evidence="1" id="KW-0418">Kinase</keyword>
<dbReference type="InterPro" id="IPR016477">
    <property type="entry name" value="Fructo-/Ketosamine-3-kinase"/>
</dbReference>
<dbReference type="GO" id="GO:0016301">
    <property type="term" value="F:kinase activity"/>
    <property type="evidence" value="ECO:0007669"/>
    <property type="project" value="UniProtKB-UniRule"/>
</dbReference>